<gene>
    <name evidence="4" type="primary">LOC100370282</name>
</gene>
<evidence type="ECO:0000259" key="1">
    <source>
        <dbReference type="PROSITE" id="PS50404"/>
    </source>
</evidence>
<feature type="domain" description="GST C-terminal" evidence="2">
    <location>
        <begin position="123"/>
        <end position="243"/>
    </location>
</feature>
<reference evidence="4" key="1">
    <citation type="submission" date="2025-08" db="UniProtKB">
        <authorList>
            <consortium name="RefSeq"/>
        </authorList>
    </citation>
    <scope>IDENTIFICATION</scope>
    <source>
        <tissue evidence="4">Testes</tissue>
    </source>
</reference>
<dbReference type="Pfam" id="PF14497">
    <property type="entry name" value="GST_C_3"/>
    <property type="match status" value="1"/>
</dbReference>
<dbReference type="InterPro" id="IPR036249">
    <property type="entry name" value="Thioredoxin-like_sf"/>
</dbReference>
<dbReference type="InterPro" id="IPR004046">
    <property type="entry name" value="GST_C"/>
</dbReference>
<dbReference type="Proteomes" id="UP000694865">
    <property type="component" value="Unplaced"/>
</dbReference>
<evidence type="ECO:0000313" key="4">
    <source>
        <dbReference type="RefSeq" id="XP_006823138.1"/>
    </source>
</evidence>
<dbReference type="PANTHER" id="PTHR11571:SF230">
    <property type="entry name" value="GLUTATHIONE TRANSFERASE"/>
    <property type="match status" value="1"/>
</dbReference>
<dbReference type="InterPro" id="IPR040079">
    <property type="entry name" value="Glutathione_S-Trfase"/>
</dbReference>
<proteinExistence type="predicted"/>
<evidence type="ECO:0000259" key="2">
    <source>
        <dbReference type="PROSITE" id="PS50405"/>
    </source>
</evidence>
<feature type="domain" description="GST N-terminal" evidence="1">
    <location>
        <begin position="48"/>
        <end position="121"/>
    </location>
</feature>
<accession>A0ABM0MSZ7</accession>
<keyword evidence="3" id="KW-1185">Reference proteome</keyword>
<name>A0ABM0MSZ7_SACKO</name>
<dbReference type="Pfam" id="PF02798">
    <property type="entry name" value="GST_N"/>
    <property type="match status" value="1"/>
</dbReference>
<dbReference type="InterPro" id="IPR010987">
    <property type="entry name" value="Glutathione-S-Trfase_C-like"/>
</dbReference>
<dbReference type="Gene3D" id="1.20.1050.10">
    <property type="match status" value="1"/>
</dbReference>
<dbReference type="SFLD" id="SFLDS00019">
    <property type="entry name" value="Glutathione_Transferase_(cytos"/>
    <property type="match status" value="1"/>
</dbReference>
<dbReference type="PROSITE" id="PS50405">
    <property type="entry name" value="GST_CTER"/>
    <property type="match status" value="1"/>
</dbReference>
<dbReference type="InterPro" id="IPR004045">
    <property type="entry name" value="Glutathione_S-Trfase_N"/>
</dbReference>
<organism evidence="3 4">
    <name type="scientific">Saccoglossus kowalevskii</name>
    <name type="common">Acorn worm</name>
    <dbReference type="NCBI Taxonomy" id="10224"/>
    <lineage>
        <taxon>Eukaryota</taxon>
        <taxon>Metazoa</taxon>
        <taxon>Hemichordata</taxon>
        <taxon>Enteropneusta</taxon>
        <taxon>Harrimaniidae</taxon>
        <taxon>Saccoglossus</taxon>
    </lineage>
</organism>
<dbReference type="PANTHER" id="PTHR11571">
    <property type="entry name" value="GLUTATHIONE S-TRANSFERASE"/>
    <property type="match status" value="1"/>
</dbReference>
<dbReference type="InterPro" id="IPR050213">
    <property type="entry name" value="GST_superfamily"/>
</dbReference>
<dbReference type="InterPro" id="IPR036282">
    <property type="entry name" value="Glutathione-S-Trfase_C_sf"/>
</dbReference>
<protein>
    <submittedName>
        <fullName evidence="4">Glutathione S-transferase A4-like</fullName>
    </submittedName>
</protein>
<dbReference type="Gene3D" id="3.40.30.10">
    <property type="entry name" value="Glutaredoxin"/>
    <property type="match status" value="1"/>
</dbReference>
<dbReference type="PROSITE" id="PS50404">
    <property type="entry name" value="GST_NTER"/>
    <property type="match status" value="1"/>
</dbReference>
<dbReference type="SUPFAM" id="SSF47616">
    <property type="entry name" value="GST C-terminal domain-like"/>
    <property type="match status" value="1"/>
</dbReference>
<dbReference type="RefSeq" id="XP_006823138.1">
    <property type="nucleotide sequence ID" value="XM_006823075.1"/>
</dbReference>
<dbReference type="SUPFAM" id="SSF52833">
    <property type="entry name" value="Thioredoxin-like"/>
    <property type="match status" value="1"/>
</dbReference>
<sequence>MLPKAIETKSITFDCFKSFVFIRNYNAIVMCGVTGQFGVKILEILNHTKVYIVVYSGDKSVFKTRVSFEETYLQDAAHVERLRQAGDLLFKQVPMLEIDGMKLVQTNAIIRYIARKYDMYGKTLEQKTRIDVLYDGARDFIMKFVYIGFKKGIEDDSKDVKANAVPRYLTVFEKELSETSSGYFVGDHLSMADLAVLESLLYCDDYFPAVLEDYPKLKEFKDRLSSLPRIKAFLNGPQRKKKTTEEFILHCSKVWGWI</sequence>
<dbReference type="GeneID" id="100370282"/>
<evidence type="ECO:0000313" key="3">
    <source>
        <dbReference type="Proteomes" id="UP000694865"/>
    </source>
</evidence>